<sequence>MDYTLLVDPSSSPLERLRNFLLQITTTVQQDECLRCTMEILNFKCEYVGEMEKDLADYIERNEEFLDKLERTYQAARRAGQLRPGLAPRIGALETLVFVTGLLRLRLLGMPAVQRTHDVRAMIDAHVRSRECPQREPATTT</sequence>
<dbReference type="EMBL" id="CP110257">
    <property type="protein sequence ID" value="UZD56514.1"/>
    <property type="molecule type" value="Genomic_DNA"/>
</dbReference>
<evidence type="ECO:0000259" key="5">
    <source>
        <dbReference type="Pfam" id="PF08361"/>
    </source>
</evidence>
<accession>A0ABY6MX10</accession>
<reference evidence="6" key="1">
    <citation type="submission" date="2022-10" db="EMBL/GenBank/DDBJ databases">
        <title>Complete genome sequence of Schlegelella aquatica LMG 23380.</title>
        <authorList>
            <person name="Musilova J."/>
            <person name="Kourilova X."/>
            <person name="Bezdicek M."/>
            <person name="Hermankova K."/>
            <person name="Obruca S."/>
            <person name="Sedlar K."/>
        </authorList>
    </citation>
    <scope>NUCLEOTIDE SEQUENCE</scope>
    <source>
        <strain evidence="6">LMG 23380</strain>
    </source>
</reference>
<evidence type="ECO:0000256" key="3">
    <source>
        <dbReference type="ARBA" id="ARBA00023163"/>
    </source>
</evidence>
<keyword evidence="3" id="KW-0804">Transcription</keyword>
<dbReference type="InterPro" id="IPR036271">
    <property type="entry name" value="Tet_transcr_reg_TetR-rel_C_sf"/>
</dbReference>
<feature type="coiled-coil region" evidence="4">
    <location>
        <begin position="48"/>
        <end position="79"/>
    </location>
</feature>
<keyword evidence="4" id="KW-0175">Coiled coil</keyword>
<evidence type="ECO:0000256" key="4">
    <source>
        <dbReference type="SAM" id="Coils"/>
    </source>
</evidence>
<organism evidence="6 7">
    <name type="scientific">Caldimonas aquatica</name>
    <dbReference type="NCBI Taxonomy" id="376175"/>
    <lineage>
        <taxon>Bacteria</taxon>
        <taxon>Pseudomonadati</taxon>
        <taxon>Pseudomonadota</taxon>
        <taxon>Betaproteobacteria</taxon>
        <taxon>Burkholderiales</taxon>
        <taxon>Sphaerotilaceae</taxon>
        <taxon>Caldimonas</taxon>
    </lineage>
</organism>
<dbReference type="Gene3D" id="1.10.357.10">
    <property type="entry name" value="Tetracycline Repressor, domain 2"/>
    <property type="match status" value="1"/>
</dbReference>
<dbReference type="InterPro" id="IPR013572">
    <property type="entry name" value="Tscrpt_reg_MAATS_C"/>
</dbReference>
<evidence type="ECO:0000256" key="1">
    <source>
        <dbReference type="ARBA" id="ARBA00022491"/>
    </source>
</evidence>
<dbReference type="Proteomes" id="UP001163266">
    <property type="component" value="Chromosome"/>
</dbReference>
<feature type="domain" description="Transcription regulator MAATS C-terminal" evidence="5">
    <location>
        <begin position="13"/>
        <end position="127"/>
    </location>
</feature>
<name>A0ABY6MX10_9BURK</name>
<dbReference type="Pfam" id="PF08361">
    <property type="entry name" value="TetR_C_2"/>
    <property type="match status" value="1"/>
</dbReference>
<evidence type="ECO:0000313" key="6">
    <source>
        <dbReference type="EMBL" id="UZD56514.1"/>
    </source>
</evidence>
<protein>
    <recommendedName>
        <fullName evidence="5">Transcription regulator MAATS C-terminal domain-containing protein</fullName>
    </recommendedName>
</protein>
<keyword evidence="2" id="KW-0805">Transcription regulation</keyword>
<dbReference type="SUPFAM" id="SSF48498">
    <property type="entry name" value="Tetracyclin repressor-like, C-terminal domain"/>
    <property type="match status" value="1"/>
</dbReference>
<keyword evidence="7" id="KW-1185">Reference proteome</keyword>
<keyword evidence="1" id="KW-0678">Repressor</keyword>
<gene>
    <name evidence="6" type="ORF">OMP39_00985</name>
</gene>
<evidence type="ECO:0000313" key="7">
    <source>
        <dbReference type="Proteomes" id="UP001163266"/>
    </source>
</evidence>
<proteinExistence type="predicted"/>
<evidence type="ECO:0000256" key="2">
    <source>
        <dbReference type="ARBA" id="ARBA00023015"/>
    </source>
</evidence>